<organism evidence="4 5">
    <name type="scientific">Flavobacterium aciduliphilum</name>
    <dbReference type="NCBI Taxonomy" id="1101402"/>
    <lineage>
        <taxon>Bacteria</taxon>
        <taxon>Pseudomonadati</taxon>
        <taxon>Bacteroidota</taxon>
        <taxon>Flavobacteriia</taxon>
        <taxon>Flavobacteriales</taxon>
        <taxon>Flavobacteriaceae</taxon>
        <taxon>Flavobacterium</taxon>
    </lineage>
</organism>
<evidence type="ECO:0000313" key="4">
    <source>
        <dbReference type="EMBL" id="RAR75468.1"/>
    </source>
</evidence>
<feature type="transmembrane region" description="Helical" evidence="3">
    <location>
        <begin position="48"/>
        <end position="69"/>
    </location>
</feature>
<keyword evidence="3" id="KW-1133">Transmembrane helix</keyword>
<evidence type="ECO:0000256" key="1">
    <source>
        <dbReference type="PROSITE-ProRule" id="PRU01360"/>
    </source>
</evidence>
<keyword evidence="1 3" id="KW-0812">Transmembrane</keyword>
<comment type="caution">
    <text evidence="4">The sequence shown here is derived from an EMBL/GenBank/DDBJ whole genome shotgun (WGS) entry which is preliminary data.</text>
</comment>
<keyword evidence="1 3" id="KW-0472">Membrane</keyword>
<feature type="region of interest" description="Disordered" evidence="2">
    <location>
        <begin position="177"/>
        <end position="196"/>
    </location>
</feature>
<comment type="subcellular location">
    <subcellularLocation>
        <location evidence="1">Cell outer membrane</location>
        <topology evidence="1">Multi-pass membrane protein</topology>
    </subcellularLocation>
</comment>
<dbReference type="RefSeq" id="WP_112111840.1">
    <property type="nucleotide sequence ID" value="NZ_QLSZ01000001.1"/>
</dbReference>
<dbReference type="GO" id="GO:0009279">
    <property type="term" value="C:cell outer membrane"/>
    <property type="evidence" value="ECO:0007669"/>
    <property type="project" value="UniProtKB-SubCell"/>
</dbReference>
<dbReference type="PROSITE" id="PS52016">
    <property type="entry name" value="TONB_DEPENDENT_REC_3"/>
    <property type="match status" value="1"/>
</dbReference>
<keyword evidence="1" id="KW-0998">Cell outer membrane</keyword>
<keyword evidence="1" id="KW-0813">Transport</keyword>
<evidence type="ECO:0000313" key="5">
    <source>
        <dbReference type="Proteomes" id="UP000248840"/>
    </source>
</evidence>
<dbReference type="AlphaFoldDB" id="A0A328YMY7"/>
<evidence type="ECO:0000256" key="2">
    <source>
        <dbReference type="SAM" id="MobiDB-lite"/>
    </source>
</evidence>
<name>A0A328YMY7_9FLAO</name>
<comment type="similarity">
    <text evidence="1">Belongs to the TonB-dependent receptor family.</text>
</comment>
<gene>
    <name evidence="4" type="ORF">CLV55_101164</name>
</gene>
<keyword evidence="1" id="KW-1134">Transmembrane beta strand</keyword>
<dbReference type="InterPro" id="IPR039426">
    <property type="entry name" value="TonB-dep_rcpt-like"/>
</dbReference>
<reference evidence="4 5" key="1">
    <citation type="submission" date="2018-06" db="EMBL/GenBank/DDBJ databases">
        <title>Genomic Encyclopedia of Archaeal and Bacterial Type Strains, Phase II (KMG-II): from individual species to whole genera.</title>
        <authorList>
            <person name="Goeker M."/>
        </authorList>
    </citation>
    <scope>NUCLEOTIDE SEQUENCE [LARGE SCALE GENOMIC DNA]</scope>
    <source>
        <strain evidence="4 5">DSM 25663</strain>
    </source>
</reference>
<dbReference type="EMBL" id="QLSZ01000001">
    <property type="protein sequence ID" value="RAR75468.1"/>
    <property type="molecule type" value="Genomic_DNA"/>
</dbReference>
<protein>
    <recommendedName>
        <fullName evidence="6">TonB-dependent SusC/RagA subfamily outer membrane receptor</fullName>
    </recommendedName>
</protein>
<keyword evidence="5" id="KW-1185">Reference proteome</keyword>
<accession>A0A328YMY7</accession>
<evidence type="ECO:0008006" key="6">
    <source>
        <dbReference type="Google" id="ProtNLM"/>
    </source>
</evidence>
<proteinExistence type="inferred from homology"/>
<dbReference type="OrthoDB" id="1352714at2"/>
<dbReference type="Proteomes" id="UP000248840">
    <property type="component" value="Unassembled WGS sequence"/>
</dbReference>
<sequence length="302" mass="34210">MDHQDHLFNNIKSAAEKAESQDFPGMERVWSRIDAKLDTRVEKKNKNYWRILILAASVLLFVSIGYHFLKADKSVDIPQNAIVKSTETSHSKNELNADTTAVAIQNPSIKPNAHDILKKQITSQNEVASHDTPDAFADRGDIESDSVLSTKKETIHKNTFLQPVPSNWYGNRKFESRSVVHQEEEPQHKQTDKTVKEDAKKIDPLLILNGEISKKQLENLDEDEIESILELPEPLYIINSVYYTEKELFGPNPTSPYAPLNKQKIETISVLQPEEAVKIYGEKGKKGIVIITTKNGKPLDKK</sequence>
<evidence type="ECO:0000256" key="3">
    <source>
        <dbReference type="SAM" id="Phobius"/>
    </source>
</evidence>